<keyword evidence="1" id="KW-0472">Membrane</keyword>
<keyword evidence="1" id="KW-0812">Transmembrane</keyword>
<keyword evidence="3" id="KW-1185">Reference proteome</keyword>
<feature type="transmembrane region" description="Helical" evidence="1">
    <location>
        <begin position="108"/>
        <end position="133"/>
    </location>
</feature>
<accession>A0A1A7C1E8</accession>
<reference evidence="2 3" key="1">
    <citation type="submission" date="2016-04" db="EMBL/GenBank/DDBJ databases">
        <title>Draft genome sequence of Janthinobacterium psychrotolerans sp. nov., isolated from freshwater sediments in Denmark.</title>
        <authorList>
            <person name="Gong X."/>
            <person name="Skrivergaard S."/>
            <person name="Korsgaard B.S."/>
            <person name="Schreiber L."/>
            <person name="Marshall I.P."/>
            <person name="Finster K."/>
            <person name="Schramm A."/>
        </authorList>
    </citation>
    <scope>NUCLEOTIDE SEQUENCE [LARGE SCALE GENOMIC DNA]</scope>
    <source>
        <strain evidence="2 3">S3-2</strain>
    </source>
</reference>
<dbReference type="RefSeq" id="WP_065307918.1">
    <property type="nucleotide sequence ID" value="NZ_LOCQ01000053.1"/>
</dbReference>
<feature type="transmembrane region" description="Helical" evidence="1">
    <location>
        <begin position="139"/>
        <end position="157"/>
    </location>
</feature>
<comment type="caution">
    <text evidence="2">The sequence shown here is derived from an EMBL/GenBank/DDBJ whole genome shotgun (WGS) entry which is preliminary data.</text>
</comment>
<dbReference type="OrthoDB" id="4230235at2"/>
<sequence length="160" mass="17721">MPRHDTILLFQAVLASGLACWLSIAAINNLHAFHGSVWAIGNTMRMDPLRMDPTMQTPLLRRALASLTVHRLALLVVLALQLAAAMAAWSGVALFFHDGLAAALPWLNLALCAMAAFLLLMHLGGLWFGYWIAQESLQTTHLVLLLFTLSLFFLFNARWL</sequence>
<keyword evidence="1" id="KW-1133">Transmembrane helix</keyword>
<evidence type="ECO:0000313" key="2">
    <source>
        <dbReference type="EMBL" id="OBV39577.1"/>
    </source>
</evidence>
<dbReference type="STRING" id="1747903.ASR47_1010167"/>
<dbReference type="InterPro" id="IPR018681">
    <property type="entry name" value="DUF2165_transmembrane"/>
</dbReference>
<dbReference type="PROSITE" id="PS51257">
    <property type="entry name" value="PROKAR_LIPOPROTEIN"/>
    <property type="match status" value="1"/>
</dbReference>
<protein>
    <submittedName>
        <fullName evidence="2">Putative small integral membrane protein (DUF2165)</fullName>
    </submittedName>
</protein>
<dbReference type="Proteomes" id="UP000092713">
    <property type="component" value="Unassembled WGS sequence"/>
</dbReference>
<organism evidence="2 3">
    <name type="scientific">Janthinobacterium psychrotolerans</name>
    <dbReference type="NCBI Taxonomy" id="1747903"/>
    <lineage>
        <taxon>Bacteria</taxon>
        <taxon>Pseudomonadati</taxon>
        <taxon>Pseudomonadota</taxon>
        <taxon>Betaproteobacteria</taxon>
        <taxon>Burkholderiales</taxon>
        <taxon>Oxalobacteraceae</taxon>
        <taxon>Janthinobacterium</taxon>
    </lineage>
</organism>
<feature type="transmembrane region" description="Helical" evidence="1">
    <location>
        <begin position="72"/>
        <end position="96"/>
    </location>
</feature>
<evidence type="ECO:0000313" key="3">
    <source>
        <dbReference type="Proteomes" id="UP000092713"/>
    </source>
</evidence>
<dbReference type="Pfam" id="PF09933">
    <property type="entry name" value="DUF2165"/>
    <property type="match status" value="1"/>
</dbReference>
<dbReference type="EMBL" id="LOCQ01000053">
    <property type="protein sequence ID" value="OBV39577.1"/>
    <property type="molecule type" value="Genomic_DNA"/>
</dbReference>
<evidence type="ECO:0000256" key="1">
    <source>
        <dbReference type="SAM" id="Phobius"/>
    </source>
</evidence>
<dbReference type="PATRIC" id="fig|1747903.4.peg.3178"/>
<gene>
    <name evidence="2" type="ORF">ASR47_1010167</name>
</gene>
<dbReference type="AlphaFoldDB" id="A0A1A7C1E8"/>
<name>A0A1A7C1E8_9BURK</name>
<proteinExistence type="predicted"/>